<sequence length="145" mass="16194">MKSKILEVKNYHAELQANSVDTTTDVTQSVMSEAGEYGFVVFKLDANRKQKPHFHTYGDIDIFMIVEGSGILHLAEVKDDQVVSGSKEALPLKQGDIYSVKPYFLHSIETKDEPIVIANIAPLAHSDLKEGRKNQIAIDLFFTKS</sequence>
<dbReference type="AlphaFoldDB" id="A0A3A6TKK4"/>
<dbReference type="InterPro" id="IPR014710">
    <property type="entry name" value="RmlC-like_jellyroll"/>
</dbReference>
<dbReference type="CDD" id="cd02208">
    <property type="entry name" value="cupin_RmlC-like"/>
    <property type="match status" value="1"/>
</dbReference>
<evidence type="ECO:0000313" key="2">
    <source>
        <dbReference type="Proteomes" id="UP000273022"/>
    </source>
</evidence>
<name>A0A3A6TKK4_9GAMM</name>
<dbReference type="Gene3D" id="2.60.120.10">
    <property type="entry name" value="Jelly Rolls"/>
    <property type="match status" value="1"/>
</dbReference>
<reference evidence="1 2" key="1">
    <citation type="submission" date="2018-09" db="EMBL/GenBank/DDBJ databases">
        <title>Phylogeny of the Shewanellaceae, and recommendation for two new genera, Pseudoshewanella and Parashewanella.</title>
        <authorList>
            <person name="Wang G."/>
        </authorList>
    </citation>
    <scope>NUCLEOTIDE SEQUENCE [LARGE SCALE GENOMIC DNA]</scope>
    <source>
        <strain evidence="1 2">KCTC 22492</strain>
    </source>
</reference>
<keyword evidence="2" id="KW-1185">Reference proteome</keyword>
<evidence type="ECO:0000313" key="1">
    <source>
        <dbReference type="EMBL" id="RJY16342.1"/>
    </source>
</evidence>
<organism evidence="1 2">
    <name type="scientific">Parashewanella spongiae</name>
    <dbReference type="NCBI Taxonomy" id="342950"/>
    <lineage>
        <taxon>Bacteria</taxon>
        <taxon>Pseudomonadati</taxon>
        <taxon>Pseudomonadota</taxon>
        <taxon>Gammaproteobacteria</taxon>
        <taxon>Alteromonadales</taxon>
        <taxon>Shewanellaceae</taxon>
        <taxon>Parashewanella</taxon>
    </lineage>
</organism>
<accession>A0A3A6TKK4</accession>
<dbReference type="SUPFAM" id="SSF51182">
    <property type="entry name" value="RmlC-like cupins"/>
    <property type="match status" value="1"/>
</dbReference>
<protein>
    <recommendedName>
        <fullName evidence="3">Cupin domain-containing protein</fullName>
    </recommendedName>
</protein>
<dbReference type="RefSeq" id="WP_121853433.1">
    <property type="nucleotide sequence ID" value="NZ_CP037952.1"/>
</dbReference>
<proteinExistence type="predicted"/>
<dbReference type="EMBL" id="QYYH01000050">
    <property type="protein sequence ID" value="RJY16342.1"/>
    <property type="molecule type" value="Genomic_DNA"/>
</dbReference>
<dbReference type="Proteomes" id="UP000273022">
    <property type="component" value="Unassembled WGS sequence"/>
</dbReference>
<dbReference type="OrthoDB" id="6411147at2"/>
<gene>
    <name evidence="1" type="ORF">D5R81_09640</name>
</gene>
<dbReference type="InterPro" id="IPR011051">
    <property type="entry name" value="RmlC_Cupin_sf"/>
</dbReference>
<evidence type="ECO:0008006" key="3">
    <source>
        <dbReference type="Google" id="ProtNLM"/>
    </source>
</evidence>
<comment type="caution">
    <text evidence="1">The sequence shown here is derived from an EMBL/GenBank/DDBJ whole genome shotgun (WGS) entry which is preliminary data.</text>
</comment>